<keyword evidence="3" id="KW-1185">Reference proteome</keyword>
<dbReference type="AlphaFoldDB" id="A0A4R4PEU0"/>
<dbReference type="Gene3D" id="3.40.710.10">
    <property type="entry name" value="DD-peptidase/beta-lactamase superfamily"/>
    <property type="match status" value="1"/>
</dbReference>
<dbReference type="InterPro" id="IPR012338">
    <property type="entry name" value="Beta-lactam/transpept-like"/>
</dbReference>
<name>A0A4R4PEU0_9ACTN</name>
<dbReference type="PANTHER" id="PTHR43319:SF3">
    <property type="entry name" value="BETA-LACTAMASE-RELATED DOMAIN-CONTAINING PROTEIN"/>
    <property type="match status" value="1"/>
</dbReference>
<sequence>MVGTRPCPPREADGSAHLINLIRIERSRSVHCRAADRGVRVLQDARIDEALVTAAAGYGERGLQVAAYIGSELVIDAWTGEADSAGRPVTGDTLFPVFSVSKAITSLALHLQAERGLVDYESPVARYWPEFGSYGKADILVRHVLSHQSGVPQMPEGVTPELLGDWEWMTTRIAEFTPLFAPGASSAYQSLVFGWIVGEVVRRTDPSGRGFGEFVRDELCAPLGIEDLFFGVPEDRLSDVAELTSILSRERAPGETRASLLAKPDAVAPDAHVHNLDVVKKACYPGAGGILSARAVARLGAMVANGGELDGVRLLSESRVRRLLTPRPNGDALDEVLFGGGRVAAPIGTGGFWLGAGTPLGDQPALLRHGGSGGSLFAIDLDRRLSVMICHNRMFEGYDPTSDDHPFAALGRAVIDIADERLAGAEASPSGTA</sequence>
<evidence type="ECO:0000259" key="1">
    <source>
        <dbReference type="Pfam" id="PF00144"/>
    </source>
</evidence>
<evidence type="ECO:0000313" key="2">
    <source>
        <dbReference type="EMBL" id="TDC20393.1"/>
    </source>
</evidence>
<dbReference type="GO" id="GO:0016787">
    <property type="term" value="F:hydrolase activity"/>
    <property type="evidence" value="ECO:0007669"/>
    <property type="project" value="UniProtKB-KW"/>
</dbReference>
<comment type="caution">
    <text evidence="2">The sequence shown here is derived from an EMBL/GenBank/DDBJ whole genome shotgun (WGS) entry which is preliminary data.</text>
</comment>
<keyword evidence="2" id="KW-0378">Hydrolase</keyword>
<gene>
    <name evidence="2" type="ORF">E1284_00475</name>
</gene>
<proteinExistence type="predicted"/>
<reference evidence="2 3" key="1">
    <citation type="submission" date="2019-03" db="EMBL/GenBank/DDBJ databases">
        <title>Draft genome sequences of novel Actinobacteria.</title>
        <authorList>
            <person name="Sahin N."/>
            <person name="Ay H."/>
            <person name="Saygin H."/>
        </authorList>
    </citation>
    <scope>NUCLEOTIDE SEQUENCE [LARGE SCALE GENOMIC DNA]</scope>
    <source>
        <strain evidence="2 3">DSM 45347</strain>
    </source>
</reference>
<dbReference type="SUPFAM" id="SSF56601">
    <property type="entry name" value="beta-lactamase/transpeptidase-like"/>
    <property type="match status" value="1"/>
</dbReference>
<dbReference type="PANTHER" id="PTHR43319">
    <property type="entry name" value="BETA-LACTAMASE-RELATED"/>
    <property type="match status" value="1"/>
</dbReference>
<dbReference type="InterPro" id="IPR052907">
    <property type="entry name" value="Beta-lactamase/esterase"/>
</dbReference>
<feature type="domain" description="Beta-lactamase-related" evidence="1">
    <location>
        <begin position="53"/>
        <end position="397"/>
    </location>
</feature>
<evidence type="ECO:0000313" key="3">
    <source>
        <dbReference type="Proteomes" id="UP000295431"/>
    </source>
</evidence>
<protein>
    <submittedName>
        <fullName evidence="2">Class A beta-lactamase-related serine hydrolase</fullName>
    </submittedName>
</protein>
<dbReference type="InterPro" id="IPR001466">
    <property type="entry name" value="Beta-lactam-related"/>
</dbReference>
<organism evidence="2 3">
    <name type="scientific">Actinomadura bangladeshensis</name>
    <dbReference type="NCBI Taxonomy" id="453573"/>
    <lineage>
        <taxon>Bacteria</taxon>
        <taxon>Bacillati</taxon>
        <taxon>Actinomycetota</taxon>
        <taxon>Actinomycetes</taxon>
        <taxon>Streptosporangiales</taxon>
        <taxon>Thermomonosporaceae</taxon>
        <taxon>Actinomadura</taxon>
    </lineage>
</organism>
<dbReference type="Pfam" id="PF00144">
    <property type="entry name" value="Beta-lactamase"/>
    <property type="match status" value="1"/>
</dbReference>
<dbReference type="EMBL" id="SMJW01000001">
    <property type="protein sequence ID" value="TDC20393.1"/>
    <property type="molecule type" value="Genomic_DNA"/>
</dbReference>
<dbReference type="OrthoDB" id="9809635at2"/>
<accession>A0A4R4PEU0</accession>
<dbReference type="Proteomes" id="UP000295431">
    <property type="component" value="Unassembled WGS sequence"/>
</dbReference>